<organism evidence="1">
    <name type="scientific">Salmonella enterica I</name>
    <dbReference type="NCBI Taxonomy" id="59201"/>
    <lineage>
        <taxon>Bacteria</taxon>
        <taxon>Pseudomonadati</taxon>
        <taxon>Pseudomonadota</taxon>
        <taxon>Gammaproteobacteria</taxon>
        <taxon>Enterobacterales</taxon>
        <taxon>Enterobacteriaceae</taxon>
        <taxon>Salmonella</taxon>
    </lineage>
</organism>
<name>A0A3U6MXT4_SALET</name>
<proteinExistence type="predicted"/>
<dbReference type="AlphaFoldDB" id="A0A3U6MXT4"/>
<gene>
    <name evidence="1" type="ORF">GDM77_12085</name>
</gene>
<comment type="caution">
    <text evidence="1">The sequence shown here is derived from an EMBL/GenBank/DDBJ whole genome shotgun (WGS) entry which is preliminary data.</text>
</comment>
<reference evidence="1" key="1">
    <citation type="journal article" date="2018" name="Genome Biol.">
        <title>SKESA: strategic k-mer extension for scrupulous assemblies.</title>
        <authorList>
            <person name="Souvorov A."/>
            <person name="Agarwala R."/>
            <person name="Lipman D.J."/>
        </authorList>
    </citation>
    <scope>NUCLEOTIDE SEQUENCE</scope>
    <source>
        <strain evidence="1">Heidelberg</strain>
    </source>
</reference>
<dbReference type="RefSeq" id="WP_023136039.1">
    <property type="nucleotide sequence ID" value="NZ_CP101907.1"/>
</dbReference>
<evidence type="ECO:0000313" key="1">
    <source>
        <dbReference type="EMBL" id="HAA1157501.1"/>
    </source>
</evidence>
<accession>A0A3U6MXT4</accession>
<protein>
    <submittedName>
        <fullName evidence="1">Uncharacterized protein</fullName>
    </submittedName>
</protein>
<reference evidence="1" key="2">
    <citation type="submission" date="2019-10" db="EMBL/GenBank/DDBJ databases">
        <authorList>
            <consortium name="NCBI Pathogen Detection Project"/>
        </authorList>
    </citation>
    <scope>NUCLEOTIDE SEQUENCE</scope>
    <source>
        <strain evidence="1">Heidelberg</strain>
    </source>
</reference>
<dbReference type="EMBL" id="DAAAMS010000035">
    <property type="protein sequence ID" value="HAA1157501.1"/>
    <property type="molecule type" value="Genomic_DNA"/>
</dbReference>
<sequence length="226" mass="26698">MKQYSELENNVKRFIVEHEKGISIDDIHHKFRMKDGQNRKMADYLIDNKKIILEMKSLFSDRVKNVNDKLNELVKTDSWLAKNWHGAIHLEELIKRHPDSKRFRNDIMNFAYENIKTKIVKEANKQINATKDVLDLNDSIGGLILLNDNVFSHESNYLSDEILYLLGTKRYSSVEFVVYIAKLIDKQVDVCVLLDSQSKNKNYIEWYMNNVFLLNWASFNKYAIKM</sequence>